<gene>
    <name evidence="1" type="ORF">ERS027659_01332</name>
</gene>
<evidence type="ECO:0000313" key="1">
    <source>
        <dbReference type="EMBL" id="CKR40633.1"/>
    </source>
</evidence>
<dbReference type="Proteomes" id="UP000050164">
    <property type="component" value="Unassembled WGS sequence"/>
</dbReference>
<accession>A0A654Z935</accession>
<name>A0A654Z935_MYCTX</name>
<evidence type="ECO:0000313" key="2">
    <source>
        <dbReference type="Proteomes" id="UP000050164"/>
    </source>
</evidence>
<reference evidence="1 2" key="1">
    <citation type="submission" date="2015-03" db="EMBL/GenBank/DDBJ databases">
        <authorList>
            <consortium name="Pathogen Informatics"/>
        </authorList>
    </citation>
    <scope>NUCLEOTIDE SEQUENCE [LARGE SCALE GENOMIC DNA]</scope>
    <source>
        <strain evidence="1 2">Bir 185</strain>
    </source>
</reference>
<protein>
    <submittedName>
        <fullName evidence="1">Uncharacterized protein</fullName>
    </submittedName>
</protein>
<proteinExistence type="predicted"/>
<dbReference type="AlphaFoldDB" id="A0A654Z935"/>
<sequence length="50" mass="5609">MCATWVREAIDHSPMLCGCLRAYSFTALGARRSELPWRSTGFTALPRHLA</sequence>
<dbReference type="EMBL" id="CNFT01000236">
    <property type="protein sequence ID" value="CKR40633.1"/>
    <property type="molecule type" value="Genomic_DNA"/>
</dbReference>
<organism evidence="1 2">
    <name type="scientific">Mycobacterium tuberculosis</name>
    <dbReference type="NCBI Taxonomy" id="1773"/>
    <lineage>
        <taxon>Bacteria</taxon>
        <taxon>Bacillati</taxon>
        <taxon>Actinomycetota</taxon>
        <taxon>Actinomycetes</taxon>
        <taxon>Mycobacteriales</taxon>
        <taxon>Mycobacteriaceae</taxon>
        <taxon>Mycobacterium</taxon>
        <taxon>Mycobacterium tuberculosis complex</taxon>
    </lineage>
</organism>